<dbReference type="Pfam" id="PF13692">
    <property type="entry name" value="Glyco_trans_1_4"/>
    <property type="match status" value="1"/>
</dbReference>
<dbReference type="AlphaFoldDB" id="A0A1M5DTK3"/>
<name>A0A1M5DTK3_9BACT</name>
<dbReference type="GO" id="GO:0016757">
    <property type="term" value="F:glycosyltransferase activity"/>
    <property type="evidence" value="ECO:0007669"/>
    <property type="project" value="UniProtKB-ARBA"/>
</dbReference>
<dbReference type="PANTHER" id="PTHR12526:SF637">
    <property type="entry name" value="GLYCOSYLTRANSFERASE EPSF-RELATED"/>
    <property type="match status" value="1"/>
</dbReference>
<evidence type="ECO:0000259" key="1">
    <source>
        <dbReference type="Pfam" id="PF13439"/>
    </source>
</evidence>
<dbReference type="STRING" id="1346286.SAMN05444362_10952"/>
<proteinExistence type="predicted"/>
<organism evidence="2 3">
    <name type="scientific">Dysgonomonas macrotermitis</name>
    <dbReference type="NCBI Taxonomy" id="1346286"/>
    <lineage>
        <taxon>Bacteria</taxon>
        <taxon>Pseudomonadati</taxon>
        <taxon>Bacteroidota</taxon>
        <taxon>Bacteroidia</taxon>
        <taxon>Bacteroidales</taxon>
        <taxon>Dysgonomonadaceae</taxon>
        <taxon>Dysgonomonas</taxon>
    </lineage>
</organism>
<dbReference type="EMBL" id="FQUC01000009">
    <property type="protein sequence ID" value="SHF70317.1"/>
    <property type="molecule type" value="Genomic_DNA"/>
</dbReference>
<keyword evidence="2" id="KW-0808">Transferase</keyword>
<keyword evidence="3" id="KW-1185">Reference proteome</keyword>
<dbReference type="RefSeq" id="WP_062179785.1">
    <property type="nucleotide sequence ID" value="NZ_BBXL01000008.1"/>
</dbReference>
<dbReference type="InterPro" id="IPR028098">
    <property type="entry name" value="Glyco_trans_4-like_N"/>
</dbReference>
<dbReference type="SUPFAM" id="SSF53756">
    <property type="entry name" value="UDP-Glycosyltransferase/glycogen phosphorylase"/>
    <property type="match status" value="1"/>
</dbReference>
<dbReference type="PANTHER" id="PTHR12526">
    <property type="entry name" value="GLYCOSYLTRANSFERASE"/>
    <property type="match status" value="1"/>
</dbReference>
<sequence>MKVVTLSTKDSFGGAARVAYRLHEEINAMGIDNMLLVNNKRTSSSTVCLASDFHDHLNRFTYQLKKYDMKYQEFKRRRNWARYPDMQNKILSDIAVSSLNNALDKIDFDLIHMHWVGESYVDFTEFKSVKNPIVWTLHDCFSFTGLCSYFEDCDKYKTHCGACPQLGSTKEKDFSYKVFDMKYDRYAPLKFHIVTPSKWLAKAASESVLLRKYPITVIPNGIDTEVFRPKDKKDAKKLLSLHPNKKTILFGGISAMADPRKGGSLLKQSLEILLTTTDLENQVELLIFGAEQKDNIDFGFPAKYLGYVSEEADLCNAYNAADVTIVPSTHENLPNTILESLSCGTPVVAFNIGGNPDMIDHTENGYLATPYDTTDLAKGIEYCLKKNNDNILGRNARIKVLDHFKIEDIAERYVELYNKVLNKNI</sequence>
<dbReference type="Proteomes" id="UP000184480">
    <property type="component" value="Unassembled WGS sequence"/>
</dbReference>
<dbReference type="Pfam" id="PF13439">
    <property type="entry name" value="Glyco_transf_4"/>
    <property type="match status" value="1"/>
</dbReference>
<protein>
    <submittedName>
        <fullName evidence="2">Glycosyltransferase involved in cell wall bisynthesis</fullName>
    </submittedName>
</protein>
<accession>A0A1M5DTK3</accession>
<evidence type="ECO:0000313" key="2">
    <source>
        <dbReference type="EMBL" id="SHF70317.1"/>
    </source>
</evidence>
<feature type="domain" description="Glycosyltransferase subfamily 4-like N-terminal" evidence="1">
    <location>
        <begin position="12"/>
        <end position="225"/>
    </location>
</feature>
<evidence type="ECO:0000313" key="3">
    <source>
        <dbReference type="Proteomes" id="UP000184480"/>
    </source>
</evidence>
<reference evidence="3" key="1">
    <citation type="submission" date="2016-11" db="EMBL/GenBank/DDBJ databases">
        <authorList>
            <person name="Varghese N."/>
            <person name="Submissions S."/>
        </authorList>
    </citation>
    <scope>NUCLEOTIDE SEQUENCE [LARGE SCALE GENOMIC DNA]</scope>
    <source>
        <strain evidence="3">DSM 27370</strain>
    </source>
</reference>
<dbReference type="Gene3D" id="3.40.50.2000">
    <property type="entry name" value="Glycogen Phosphorylase B"/>
    <property type="match status" value="2"/>
</dbReference>
<gene>
    <name evidence="2" type="ORF">SAMN05444362_10952</name>
</gene>